<name>A0AAD5KHQ6_9CRUS</name>
<comment type="caution">
    <text evidence="2">The sequence shown here is derived from an EMBL/GenBank/DDBJ whole genome shotgun (WGS) entry which is preliminary data.</text>
</comment>
<evidence type="ECO:0000256" key="1">
    <source>
        <dbReference type="SAM" id="MobiDB-lite"/>
    </source>
</evidence>
<dbReference type="EMBL" id="WJBH02000010">
    <property type="protein sequence ID" value="KAI9552189.1"/>
    <property type="molecule type" value="Genomic_DNA"/>
</dbReference>
<keyword evidence="3" id="KW-1185">Reference proteome</keyword>
<gene>
    <name evidence="2" type="ORF">GHT06_022526</name>
</gene>
<proteinExistence type="predicted"/>
<feature type="region of interest" description="Disordered" evidence="1">
    <location>
        <begin position="1"/>
        <end position="53"/>
    </location>
</feature>
<feature type="compositionally biased region" description="Basic residues" evidence="1">
    <location>
        <begin position="1"/>
        <end position="10"/>
    </location>
</feature>
<protein>
    <submittedName>
        <fullName evidence="2">Uncharacterized protein</fullName>
    </submittedName>
</protein>
<reference evidence="2 3" key="1">
    <citation type="submission" date="2022-05" db="EMBL/GenBank/DDBJ databases">
        <title>A multi-omics perspective on studying reproductive biology in Daphnia sinensis.</title>
        <authorList>
            <person name="Jia J."/>
        </authorList>
    </citation>
    <scope>NUCLEOTIDE SEQUENCE [LARGE SCALE GENOMIC DNA]</scope>
    <source>
        <strain evidence="2 3">WSL</strain>
    </source>
</reference>
<sequence length="129" mass="14675">MSSRPKRRCKATNPPHLEVSKTLSPSKVMDPVSNESVPVCQEEDSNMSPQPLIIDESNEVNELSNWKRKAEMLQEDNSALHDNKIMLLELAVQEQKEDFGKKITALESERDRLKYLLSVVEGKKAIINK</sequence>
<dbReference type="AlphaFoldDB" id="A0AAD5KHQ6"/>
<organism evidence="2 3">
    <name type="scientific">Daphnia sinensis</name>
    <dbReference type="NCBI Taxonomy" id="1820382"/>
    <lineage>
        <taxon>Eukaryota</taxon>
        <taxon>Metazoa</taxon>
        <taxon>Ecdysozoa</taxon>
        <taxon>Arthropoda</taxon>
        <taxon>Crustacea</taxon>
        <taxon>Branchiopoda</taxon>
        <taxon>Diplostraca</taxon>
        <taxon>Cladocera</taxon>
        <taxon>Anomopoda</taxon>
        <taxon>Daphniidae</taxon>
        <taxon>Daphnia</taxon>
        <taxon>Daphnia similis group</taxon>
    </lineage>
</organism>
<accession>A0AAD5KHQ6</accession>
<dbReference type="Proteomes" id="UP000820818">
    <property type="component" value="Linkage Group LG10"/>
</dbReference>
<evidence type="ECO:0000313" key="3">
    <source>
        <dbReference type="Proteomes" id="UP000820818"/>
    </source>
</evidence>
<evidence type="ECO:0000313" key="2">
    <source>
        <dbReference type="EMBL" id="KAI9552189.1"/>
    </source>
</evidence>